<evidence type="ECO:0000313" key="1">
    <source>
        <dbReference type="EMBL" id="GKV20676.1"/>
    </source>
</evidence>
<dbReference type="EMBL" id="BPVZ01000055">
    <property type="protein sequence ID" value="GKV20676.1"/>
    <property type="molecule type" value="Genomic_DNA"/>
</dbReference>
<dbReference type="Proteomes" id="UP001054252">
    <property type="component" value="Unassembled WGS sequence"/>
</dbReference>
<proteinExistence type="predicted"/>
<name>A0AAV5K6N4_9ROSI</name>
<comment type="caution">
    <text evidence="1">The sequence shown here is derived from an EMBL/GenBank/DDBJ whole genome shotgun (WGS) entry which is preliminary data.</text>
</comment>
<reference evidence="1 2" key="1">
    <citation type="journal article" date="2021" name="Commun. Biol.">
        <title>The genome of Shorea leprosula (Dipterocarpaceae) highlights the ecological relevance of drought in aseasonal tropical rainforests.</title>
        <authorList>
            <person name="Ng K.K.S."/>
            <person name="Kobayashi M.J."/>
            <person name="Fawcett J.A."/>
            <person name="Hatakeyama M."/>
            <person name="Paape T."/>
            <person name="Ng C.H."/>
            <person name="Ang C.C."/>
            <person name="Tnah L.H."/>
            <person name="Lee C.T."/>
            <person name="Nishiyama T."/>
            <person name="Sese J."/>
            <person name="O'Brien M.J."/>
            <person name="Copetti D."/>
            <person name="Mohd Noor M.I."/>
            <person name="Ong R.C."/>
            <person name="Putra M."/>
            <person name="Sireger I.Z."/>
            <person name="Indrioko S."/>
            <person name="Kosugi Y."/>
            <person name="Izuno A."/>
            <person name="Isagi Y."/>
            <person name="Lee S.L."/>
            <person name="Shimizu K.K."/>
        </authorList>
    </citation>
    <scope>NUCLEOTIDE SEQUENCE [LARGE SCALE GENOMIC DNA]</scope>
    <source>
        <strain evidence="1">214</strain>
    </source>
</reference>
<sequence>MKENAPAKITGASAAKIKHVIHCKEFLKWERRMLLFRMSAVNAKEAGLLVSLSDRESEQPFANDYDENILFTDGYRESTYKQLVGFAYISSQRVGNLGCFDPWKRKVSAARNSSQQT</sequence>
<evidence type="ECO:0000313" key="2">
    <source>
        <dbReference type="Proteomes" id="UP001054252"/>
    </source>
</evidence>
<gene>
    <name evidence="1" type="ORF">SLEP1_g30762</name>
</gene>
<protein>
    <submittedName>
        <fullName evidence="1">Uncharacterized protein</fullName>
    </submittedName>
</protein>
<accession>A0AAV5K6N4</accession>
<organism evidence="1 2">
    <name type="scientific">Rubroshorea leprosula</name>
    <dbReference type="NCBI Taxonomy" id="152421"/>
    <lineage>
        <taxon>Eukaryota</taxon>
        <taxon>Viridiplantae</taxon>
        <taxon>Streptophyta</taxon>
        <taxon>Embryophyta</taxon>
        <taxon>Tracheophyta</taxon>
        <taxon>Spermatophyta</taxon>
        <taxon>Magnoliopsida</taxon>
        <taxon>eudicotyledons</taxon>
        <taxon>Gunneridae</taxon>
        <taxon>Pentapetalae</taxon>
        <taxon>rosids</taxon>
        <taxon>malvids</taxon>
        <taxon>Malvales</taxon>
        <taxon>Dipterocarpaceae</taxon>
        <taxon>Rubroshorea</taxon>
    </lineage>
</organism>
<keyword evidence="2" id="KW-1185">Reference proteome</keyword>
<dbReference type="AlphaFoldDB" id="A0AAV5K6N4"/>